<dbReference type="AlphaFoldDB" id="A0A8J7KT83"/>
<dbReference type="EMBL" id="JADOUF010000001">
    <property type="protein sequence ID" value="MBG6140442.1"/>
    <property type="molecule type" value="Genomic_DNA"/>
</dbReference>
<accession>A0A8J7KT83</accession>
<organism evidence="2 3">
    <name type="scientific">Longispora fulva</name>
    <dbReference type="NCBI Taxonomy" id="619741"/>
    <lineage>
        <taxon>Bacteria</taxon>
        <taxon>Bacillati</taxon>
        <taxon>Actinomycetota</taxon>
        <taxon>Actinomycetes</taxon>
        <taxon>Micromonosporales</taxon>
        <taxon>Micromonosporaceae</taxon>
        <taxon>Longispora</taxon>
    </lineage>
</organism>
<keyword evidence="3" id="KW-1185">Reference proteome</keyword>
<sequence length="79" mass="8215">MSAHPLLPPRSSWRRTAARVAVNIASGAVLLGMVVGVPAVLLIDPGLSTLLDRTENYAAVAIGLIVCGAVFLRTLPPAR</sequence>
<reference evidence="2" key="1">
    <citation type="submission" date="2020-11" db="EMBL/GenBank/DDBJ databases">
        <title>Sequencing the genomes of 1000 actinobacteria strains.</title>
        <authorList>
            <person name="Klenk H.-P."/>
        </authorList>
    </citation>
    <scope>NUCLEOTIDE SEQUENCE</scope>
    <source>
        <strain evidence="2">DSM 45356</strain>
    </source>
</reference>
<dbReference type="Proteomes" id="UP000622552">
    <property type="component" value="Unassembled WGS sequence"/>
</dbReference>
<evidence type="ECO:0000256" key="1">
    <source>
        <dbReference type="SAM" id="Phobius"/>
    </source>
</evidence>
<dbReference type="RefSeq" id="WP_197006983.1">
    <property type="nucleotide sequence ID" value="NZ_BONS01000005.1"/>
</dbReference>
<gene>
    <name evidence="2" type="ORF">IW245_006636</name>
</gene>
<evidence type="ECO:0000313" key="2">
    <source>
        <dbReference type="EMBL" id="MBG6140442.1"/>
    </source>
</evidence>
<keyword evidence="1" id="KW-0472">Membrane</keyword>
<name>A0A8J7KT83_9ACTN</name>
<keyword evidence="1" id="KW-1133">Transmembrane helix</keyword>
<comment type="caution">
    <text evidence="2">The sequence shown here is derived from an EMBL/GenBank/DDBJ whole genome shotgun (WGS) entry which is preliminary data.</text>
</comment>
<protein>
    <submittedName>
        <fullName evidence="2">Uncharacterized protein</fullName>
    </submittedName>
</protein>
<evidence type="ECO:0000313" key="3">
    <source>
        <dbReference type="Proteomes" id="UP000622552"/>
    </source>
</evidence>
<keyword evidence="1" id="KW-0812">Transmembrane</keyword>
<feature type="transmembrane region" description="Helical" evidence="1">
    <location>
        <begin position="20"/>
        <end position="43"/>
    </location>
</feature>
<proteinExistence type="predicted"/>
<feature type="transmembrane region" description="Helical" evidence="1">
    <location>
        <begin position="55"/>
        <end position="75"/>
    </location>
</feature>